<proteinExistence type="predicted"/>
<name>A0A2M8EV15_9BACT</name>
<dbReference type="AlphaFoldDB" id="A0A2M8EV15"/>
<reference evidence="2" key="1">
    <citation type="submission" date="2017-09" db="EMBL/GenBank/DDBJ databases">
        <title>Depth-based differentiation of microbial function through sediment-hosted aquifers and enrichment of novel symbionts in the deep terrestrial subsurface.</title>
        <authorList>
            <person name="Probst A.J."/>
            <person name="Ladd B."/>
            <person name="Jarett J.K."/>
            <person name="Geller-Mcgrath D.E."/>
            <person name="Sieber C.M.K."/>
            <person name="Emerson J.B."/>
            <person name="Anantharaman K."/>
            <person name="Thomas B.C."/>
            <person name="Malmstrom R."/>
            <person name="Stieglmeier M."/>
            <person name="Klingl A."/>
            <person name="Woyke T."/>
            <person name="Ryan C.M."/>
            <person name="Banfield J.F."/>
        </authorList>
    </citation>
    <scope>NUCLEOTIDE SEQUENCE [LARGE SCALE GENOMIC DNA]</scope>
</reference>
<evidence type="ECO:0000313" key="2">
    <source>
        <dbReference type="Proteomes" id="UP000230885"/>
    </source>
</evidence>
<dbReference type="EMBL" id="PFSE01000025">
    <property type="protein sequence ID" value="PJC28971.1"/>
    <property type="molecule type" value="Genomic_DNA"/>
</dbReference>
<dbReference type="Proteomes" id="UP000230885">
    <property type="component" value="Unassembled WGS sequence"/>
</dbReference>
<protein>
    <submittedName>
        <fullName evidence="1">Uncharacterized protein</fullName>
    </submittedName>
</protein>
<comment type="caution">
    <text evidence="1">The sequence shown here is derived from an EMBL/GenBank/DDBJ whole genome shotgun (WGS) entry which is preliminary data.</text>
</comment>
<sequence>MWTKTTVLISVFKSKSIISLVDFKSPPGVSNLIIKYSASAFSASLTRLFKYWKVPALISPSTSAK</sequence>
<accession>A0A2M8EV15</accession>
<gene>
    <name evidence="1" type="ORF">CO053_01800</name>
</gene>
<organism evidence="1 2">
    <name type="scientific">Candidatus Shapirobacteria bacterium CG_4_9_14_0_2_um_filter_40_11</name>
    <dbReference type="NCBI Taxonomy" id="1974876"/>
    <lineage>
        <taxon>Bacteria</taxon>
        <taxon>Candidatus Shapironibacteriota</taxon>
    </lineage>
</organism>
<evidence type="ECO:0000313" key="1">
    <source>
        <dbReference type="EMBL" id="PJC28971.1"/>
    </source>
</evidence>